<dbReference type="Pfam" id="PF00733">
    <property type="entry name" value="Asn_synthase"/>
    <property type="match status" value="1"/>
</dbReference>
<keyword evidence="6 8" id="KW-0315">Glutamine amidotransferase</keyword>
<feature type="binding site" evidence="9">
    <location>
        <position position="306"/>
    </location>
    <ligand>
        <name>ATP</name>
        <dbReference type="ChEBI" id="CHEBI:30616"/>
    </ligand>
</feature>
<dbReference type="EC" id="6.3.5.4" evidence="3"/>
<dbReference type="EMBL" id="MUKV01000015">
    <property type="protein sequence ID" value="OQS38634.1"/>
    <property type="molecule type" value="Genomic_DNA"/>
</dbReference>
<feature type="binding site" evidence="9">
    <location>
        <position position="106"/>
    </location>
    <ligand>
        <name>L-glutamine</name>
        <dbReference type="ChEBI" id="CHEBI:58359"/>
    </ligand>
</feature>
<dbReference type="GO" id="GO:0005524">
    <property type="term" value="F:ATP binding"/>
    <property type="evidence" value="ECO:0007669"/>
    <property type="project" value="UniProtKB-KW"/>
</dbReference>
<dbReference type="SUPFAM" id="SSF56235">
    <property type="entry name" value="N-terminal nucleophile aminohydrolases (Ntn hydrolases)"/>
    <property type="match status" value="1"/>
</dbReference>
<dbReference type="Gene3D" id="3.40.50.620">
    <property type="entry name" value="HUPs"/>
    <property type="match status" value="1"/>
</dbReference>
<name>A0A1W0CV32_9NEIS</name>
<comment type="caution">
    <text evidence="12">The sequence shown here is derived from an EMBL/GenBank/DDBJ whole genome shotgun (WGS) entry which is preliminary data.</text>
</comment>
<gene>
    <name evidence="12" type="ORF">B0T45_12705</name>
</gene>
<protein>
    <recommendedName>
        <fullName evidence="3">asparagine synthase (glutamine-hydrolyzing)</fullName>
        <ecNumber evidence="3">6.3.5.4</ecNumber>
    </recommendedName>
</protein>
<evidence type="ECO:0000256" key="6">
    <source>
        <dbReference type="ARBA" id="ARBA00022962"/>
    </source>
</evidence>
<dbReference type="GO" id="GO:0004066">
    <property type="term" value="F:asparagine synthase (glutamine-hydrolyzing) activity"/>
    <property type="evidence" value="ECO:0007669"/>
    <property type="project" value="UniProtKB-EC"/>
</dbReference>
<dbReference type="InterPro" id="IPR006426">
    <property type="entry name" value="Asn_synth_AEB"/>
</dbReference>
<evidence type="ECO:0000256" key="2">
    <source>
        <dbReference type="ARBA" id="ARBA00005752"/>
    </source>
</evidence>
<proteinExistence type="inferred from homology"/>
<dbReference type="InterPro" id="IPR033738">
    <property type="entry name" value="AsnB_N"/>
</dbReference>
<feature type="binding site" evidence="9">
    <location>
        <begin position="379"/>
        <end position="380"/>
    </location>
    <ligand>
        <name>ATP</name>
        <dbReference type="ChEBI" id="CHEBI:30616"/>
    </ligand>
</feature>
<dbReference type="GO" id="GO:0005829">
    <property type="term" value="C:cytosol"/>
    <property type="evidence" value="ECO:0007669"/>
    <property type="project" value="TreeGrafter"/>
</dbReference>
<dbReference type="PIRSF" id="PIRSF001589">
    <property type="entry name" value="Asn_synthetase_glu-h"/>
    <property type="match status" value="1"/>
</dbReference>
<evidence type="ECO:0000256" key="7">
    <source>
        <dbReference type="ARBA" id="ARBA00048741"/>
    </source>
</evidence>
<dbReference type="GO" id="GO:0006529">
    <property type="term" value="P:asparagine biosynthetic process"/>
    <property type="evidence" value="ECO:0007669"/>
    <property type="project" value="UniProtKB-KW"/>
</dbReference>
<dbReference type="Proteomes" id="UP000192721">
    <property type="component" value="Unassembled WGS sequence"/>
</dbReference>
<keyword evidence="8" id="KW-0061">Asparagine biosynthesis</keyword>
<evidence type="ECO:0000256" key="10">
    <source>
        <dbReference type="PIRSR" id="PIRSR001589-3"/>
    </source>
</evidence>
<dbReference type="Pfam" id="PF13522">
    <property type="entry name" value="GATase_6"/>
    <property type="match status" value="1"/>
</dbReference>
<evidence type="ECO:0000256" key="9">
    <source>
        <dbReference type="PIRSR" id="PIRSR001589-2"/>
    </source>
</evidence>
<evidence type="ECO:0000313" key="13">
    <source>
        <dbReference type="Proteomes" id="UP000192721"/>
    </source>
</evidence>
<dbReference type="InterPro" id="IPR051786">
    <property type="entry name" value="ASN_synthetase/amidase"/>
</dbReference>
<dbReference type="PANTHER" id="PTHR43284">
    <property type="entry name" value="ASPARAGINE SYNTHETASE (GLUTAMINE-HYDROLYZING)"/>
    <property type="match status" value="1"/>
</dbReference>
<evidence type="ECO:0000256" key="5">
    <source>
        <dbReference type="ARBA" id="ARBA00022840"/>
    </source>
</evidence>
<comment type="catalytic activity">
    <reaction evidence="7">
        <text>L-aspartate + L-glutamine + ATP + H2O = L-asparagine + L-glutamate + AMP + diphosphate + H(+)</text>
        <dbReference type="Rhea" id="RHEA:12228"/>
        <dbReference type="ChEBI" id="CHEBI:15377"/>
        <dbReference type="ChEBI" id="CHEBI:15378"/>
        <dbReference type="ChEBI" id="CHEBI:29985"/>
        <dbReference type="ChEBI" id="CHEBI:29991"/>
        <dbReference type="ChEBI" id="CHEBI:30616"/>
        <dbReference type="ChEBI" id="CHEBI:33019"/>
        <dbReference type="ChEBI" id="CHEBI:58048"/>
        <dbReference type="ChEBI" id="CHEBI:58359"/>
        <dbReference type="ChEBI" id="CHEBI:456215"/>
        <dbReference type="EC" id="6.3.5.4"/>
    </reaction>
</comment>
<sequence length="646" mass="72573">MCGFAGYLGGDQFSVDSRRHILGKMCDAIMHRGPDAEGFWVDPFDGVALGHRRLAILDLSSAGAQPMSSVDGRWVIAFNGEIYNHQQLRDILAAQQKAPVWRGHSDTETLLAGFSAWGIAQTLKQVHGMFALAIWDRERQELTLARDRLGEKPLYYGWQGITKPTFLFGSELGALRAHPSFSGEIDRDALCLYLRHNCVGGTHSIYQNISKLAPGCLLSLSLREPTPVVTSYWSAQEIVLQGLNNPFSGSPEEAVEELNGLLCDAVKQQMAADVPLGAFLSGGVDSSVIVSLMQAQSSRAVKTFSIGFAEKRYNEAEFAKAVAKHLGTDHTELYVTPEQAMTVIPKLSKLYSEPFADSSQIPTFLVSELAREHVTVSLSGDAGDELFCGYNRYQITEQGWNKLKKIPLRWRRSLAQMITRFSPKTWERFAGFMPHAHIGDKIYKGASVMTSRTAGELYQGLASHWTEPSSVVIGGAEYHGLHSHLEQRMESLGSVELMMLFDLLGYLPDDILTKVDRAAMGVSLETRVPFLDHRVVEFAWTLPLQYKLRNGIAKWPLRQILYRHVPRDLIERPKMGFGVPLGEWLRGPLREWAEELLSERKLRQGGYFHSHPIRVKWAEHLSGARNWQHHLWSILVFQSWLESHHS</sequence>
<accession>A0A1W0CV32</accession>
<comment type="pathway">
    <text evidence="1">Amino-acid biosynthesis; L-asparagine biosynthesis; L-asparagine from L-aspartate (L-Gln route): step 1/1.</text>
</comment>
<dbReference type="PROSITE" id="PS51278">
    <property type="entry name" value="GATASE_TYPE_2"/>
    <property type="match status" value="1"/>
</dbReference>
<evidence type="ECO:0000256" key="3">
    <source>
        <dbReference type="ARBA" id="ARBA00012737"/>
    </source>
</evidence>
<dbReference type="SUPFAM" id="SSF52402">
    <property type="entry name" value="Adenine nucleotide alpha hydrolases-like"/>
    <property type="match status" value="1"/>
</dbReference>
<feature type="site" description="Important for beta-aspartyl-AMP intermediate formation" evidence="10">
    <location>
        <position position="381"/>
    </location>
</feature>
<keyword evidence="8" id="KW-0028">Amino-acid biosynthesis</keyword>
<reference evidence="12 13" key="1">
    <citation type="submission" date="2017-02" db="EMBL/GenBank/DDBJ databases">
        <title>Chromobacterium haemolyticum H5244.</title>
        <authorList>
            <person name="Gulvik C.A."/>
        </authorList>
    </citation>
    <scope>NUCLEOTIDE SEQUENCE [LARGE SCALE GENOMIC DNA]</scope>
    <source>
        <strain evidence="12 13">H5244</strain>
    </source>
</reference>
<organism evidence="12 13">
    <name type="scientific">Chromobacterium haemolyticum</name>
    <dbReference type="NCBI Taxonomy" id="394935"/>
    <lineage>
        <taxon>Bacteria</taxon>
        <taxon>Pseudomonadati</taxon>
        <taxon>Pseudomonadota</taxon>
        <taxon>Betaproteobacteria</taxon>
        <taxon>Neisseriales</taxon>
        <taxon>Chromobacteriaceae</taxon>
        <taxon>Chromobacterium</taxon>
    </lineage>
</organism>
<keyword evidence="4 9" id="KW-0547">Nucleotide-binding</keyword>
<dbReference type="RefSeq" id="WP_081555714.1">
    <property type="nucleotide sequence ID" value="NZ_MUKV01000015.1"/>
</dbReference>
<evidence type="ECO:0000256" key="8">
    <source>
        <dbReference type="PIRSR" id="PIRSR001589-1"/>
    </source>
</evidence>
<keyword evidence="5 9" id="KW-0067">ATP-binding</keyword>
<evidence type="ECO:0000256" key="4">
    <source>
        <dbReference type="ARBA" id="ARBA00022741"/>
    </source>
</evidence>
<evidence type="ECO:0000259" key="11">
    <source>
        <dbReference type="PROSITE" id="PS51278"/>
    </source>
</evidence>
<dbReference type="CDD" id="cd01991">
    <property type="entry name" value="Asn_synthase_B_C"/>
    <property type="match status" value="1"/>
</dbReference>
<dbReference type="InterPro" id="IPR017932">
    <property type="entry name" value="GATase_2_dom"/>
</dbReference>
<dbReference type="InterPro" id="IPR029055">
    <property type="entry name" value="Ntn_hydrolases_N"/>
</dbReference>
<dbReference type="Gene3D" id="3.60.20.10">
    <property type="entry name" value="Glutamine Phosphoribosylpyrophosphate, subunit 1, domain 1"/>
    <property type="match status" value="1"/>
</dbReference>
<dbReference type="NCBIfam" id="TIGR01536">
    <property type="entry name" value="asn_synth_AEB"/>
    <property type="match status" value="1"/>
</dbReference>
<comment type="similarity">
    <text evidence="2">Belongs to the asparagine synthetase family.</text>
</comment>
<dbReference type="AlphaFoldDB" id="A0A1W0CV32"/>
<evidence type="ECO:0000256" key="1">
    <source>
        <dbReference type="ARBA" id="ARBA00005187"/>
    </source>
</evidence>
<feature type="domain" description="Glutamine amidotransferase type-2" evidence="11">
    <location>
        <begin position="2"/>
        <end position="223"/>
    </location>
</feature>
<feature type="active site" description="For GATase activity" evidence="8">
    <location>
        <position position="2"/>
    </location>
</feature>
<dbReference type="PANTHER" id="PTHR43284:SF1">
    <property type="entry name" value="ASPARAGINE SYNTHETASE"/>
    <property type="match status" value="1"/>
</dbReference>
<evidence type="ECO:0000313" key="12">
    <source>
        <dbReference type="EMBL" id="OQS38634.1"/>
    </source>
</evidence>
<dbReference type="CDD" id="cd00712">
    <property type="entry name" value="AsnB"/>
    <property type="match status" value="1"/>
</dbReference>
<dbReference type="InterPro" id="IPR001962">
    <property type="entry name" value="Asn_synthase"/>
</dbReference>
<dbReference type="InterPro" id="IPR014729">
    <property type="entry name" value="Rossmann-like_a/b/a_fold"/>
</dbReference>